<feature type="domain" description="HAMP" evidence="13">
    <location>
        <begin position="174"/>
        <end position="228"/>
    </location>
</feature>
<evidence type="ECO:0000256" key="5">
    <source>
        <dbReference type="ARBA" id="ARBA00022679"/>
    </source>
</evidence>
<dbReference type="SUPFAM" id="SSF47384">
    <property type="entry name" value="Homodimeric domain of signal transducing histidine kinase"/>
    <property type="match status" value="1"/>
</dbReference>
<dbReference type="SUPFAM" id="SSF55874">
    <property type="entry name" value="ATPase domain of HSP90 chaperone/DNA topoisomerase II/histidine kinase"/>
    <property type="match status" value="1"/>
</dbReference>
<dbReference type="CDD" id="cd00075">
    <property type="entry name" value="HATPase"/>
    <property type="match status" value="1"/>
</dbReference>
<evidence type="ECO:0000256" key="9">
    <source>
        <dbReference type="ARBA" id="ARBA00023012"/>
    </source>
</evidence>
<dbReference type="GO" id="GO:0000155">
    <property type="term" value="F:phosphorelay sensor kinase activity"/>
    <property type="evidence" value="ECO:0007669"/>
    <property type="project" value="InterPro"/>
</dbReference>
<dbReference type="AlphaFoldDB" id="A0A916VEZ5"/>
<evidence type="ECO:0000256" key="2">
    <source>
        <dbReference type="ARBA" id="ARBA00004370"/>
    </source>
</evidence>
<organism evidence="14 15">
    <name type="scientific">Anaerostipes butyraticus</name>
    <dbReference type="NCBI Taxonomy" id="645466"/>
    <lineage>
        <taxon>Bacteria</taxon>
        <taxon>Bacillati</taxon>
        <taxon>Bacillota</taxon>
        <taxon>Clostridia</taxon>
        <taxon>Lachnospirales</taxon>
        <taxon>Lachnospiraceae</taxon>
        <taxon>Anaerostipes</taxon>
    </lineage>
</organism>
<evidence type="ECO:0000259" key="12">
    <source>
        <dbReference type="PROSITE" id="PS50109"/>
    </source>
</evidence>
<dbReference type="GO" id="GO:0005886">
    <property type="term" value="C:plasma membrane"/>
    <property type="evidence" value="ECO:0007669"/>
    <property type="project" value="TreeGrafter"/>
</dbReference>
<dbReference type="InterPro" id="IPR003594">
    <property type="entry name" value="HATPase_dom"/>
</dbReference>
<evidence type="ECO:0000259" key="13">
    <source>
        <dbReference type="PROSITE" id="PS50885"/>
    </source>
</evidence>
<gene>
    <name evidence="14" type="ORF">ANBU17_26790</name>
</gene>
<dbReference type="Proteomes" id="UP000613208">
    <property type="component" value="Unassembled WGS sequence"/>
</dbReference>
<reference evidence="14" key="1">
    <citation type="submission" date="2020-06" db="EMBL/GenBank/DDBJ databases">
        <title>Characterization of fructooligosaccharide metabolism and fructooligosaccharide-degrading enzymes in human commensal butyrate producers.</title>
        <authorList>
            <person name="Tanno H."/>
            <person name="Fujii T."/>
            <person name="Hirano K."/>
            <person name="Maeno S."/>
            <person name="Tonozuka T."/>
            <person name="Sakamoto M."/>
            <person name="Ohkuma M."/>
            <person name="Tochio T."/>
            <person name="Endo A."/>
        </authorList>
    </citation>
    <scope>NUCLEOTIDE SEQUENCE</scope>
    <source>
        <strain evidence="14">JCM 17466</strain>
    </source>
</reference>
<evidence type="ECO:0000313" key="15">
    <source>
        <dbReference type="Proteomes" id="UP000613208"/>
    </source>
</evidence>
<evidence type="ECO:0000256" key="6">
    <source>
        <dbReference type="ARBA" id="ARBA00022692"/>
    </source>
</evidence>
<dbReference type="Gene3D" id="6.10.340.10">
    <property type="match status" value="1"/>
</dbReference>
<dbReference type="SMART" id="SM00304">
    <property type="entry name" value="HAMP"/>
    <property type="match status" value="1"/>
</dbReference>
<evidence type="ECO:0000256" key="10">
    <source>
        <dbReference type="ARBA" id="ARBA00023136"/>
    </source>
</evidence>
<dbReference type="Gene3D" id="3.30.565.10">
    <property type="entry name" value="Histidine kinase-like ATPase, C-terminal domain"/>
    <property type="match status" value="1"/>
</dbReference>
<feature type="transmembrane region" description="Helical" evidence="11">
    <location>
        <begin position="12"/>
        <end position="32"/>
    </location>
</feature>
<dbReference type="Pfam" id="PF02518">
    <property type="entry name" value="HATPase_c"/>
    <property type="match status" value="1"/>
</dbReference>
<evidence type="ECO:0000256" key="3">
    <source>
        <dbReference type="ARBA" id="ARBA00012438"/>
    </source>
</evidence>
<keyword evidence="8 11" id="KW-1133">Transmembrane helix</keyword>
<protein>
    <recommendedName>
        <fullName evidence="3">histidine kinase</fullName>
        <ecNumber evidence="3">2.7.13.3</ecNumber>
    </recommendedName>
</protein>
<dbReference type="CDD" id="cd06225">
    <property type="entry name" value="HAMP"/>
    <property type="match status" value="1"/>
</dbReference>
<dbReference type="PANTHER" id="PTHR45436:SF16">
    <property type="entry name" value="HISTIDINE KINASE"/>
    <property type="match status" value="1"/>
</dbReference>
<dbReference type="InterPro" id="IPR005467">
    <property type="entry name" value="His_kinase_dom"/>
</dbReference>
<dbReference type="InterPro" id="IPR036890">
    <property type="entry name" value="HATPase_C_sf"/>
</dbReference>
<evidence type="ECO:0000256" key="11">
    <source>
        <dbReference type="SAM" id="Phobius"/>
    </source>
</evidence>
<evidence type="ECO:0000256" key="4">
    <source>
        <dbReference type="ARBA" id="ARBA00022553"/>
    </source>
</evidence>
<comment type="subcellular location">
    <subcellularLocation>
        <location evidence="2">Membrane</location>
    </subcellularLocation>
</comment>
<dbReference type="InterPro" id="IPR003660">
    <property type="entry name" value="HAMP_dom"/>
</dbReference>
<evidence type="ECO:0000256" key="1">
    <source>
        <dbReference type="ARBA" id="ARBA00000085"/>
    </source>
</evidence>
<dbReference type="SMART" id="SM00387">
    <property type="entry name" value="HATPase_c"/>
    <property type="match status" value="1"/>
</dbReference>
<dbReference type="FunFam" id="3.30.565.10:FF:000006">
    <property type="entry name" value="Sensor histidine kinase WalK"/>
    <property type="match status" value="1"/>
</dbReference>
<dbReference type="Gene3D" id="1.10.287.130">
    <property type="match status" value="1"/>
</dbReference>
<name>A0A916VEZ5_9FIRM</name>
<dbReference type="PANTHER" id="PTHR45436">
    <property type="entry name" value="SENSOR HISTIDINE KINASE YKOH"/>
    <property type="match status" value="1"/>
</dbReference>
<proteinExistence type="predicted"/>
<evidence type="ECO:0000256" key="7">
    <source>
        <dbReference type="ARBA" id="ARBA00022777"/>
    </source>
</evidence>
<dbReference type="CDD" id="cd00082">
    <property type="entry name" value="HisKA"/>
    <property type="match status" value="1"/>
</dbReference>
<dbReference type="SMART" id="SM00388">
    <property type="entry name" value="HisKA"/>
    <property type="match status" value="1"/>
</dbReference>
<accession>A0A916VEZ5</accession>
<evidence type="ECO:0000256" key="8">
    <source>
        <dbReference type="ARBA" id="ARBA00022989"/>
    </source>
</evidence>
<evidence type="ECO:0000313" key="14">
    <source>
        <dbReference type="EMBL" id="GFO86332.1"/>
    </source>
</evidence>
<dbReference type="RefSeq" id="WP_201311987.1">
    <property type="nucleotide sequence ID" value="NZ_BLYI01000062.1"/>
</dbReference>
<comment type="caution">
    <text evidence="14">The sequence shown here is derived from an EMBL/GenBank/DDBJ whole genome shotgun (WGS) entry which is preliminary data.</text>
</comment>
<keyword evidence="10 11" id="KW-0472">Membrane</keyword>
<keyword evidence="4" id="KW-0597">Phosphoprotein</keyword>
<dbReference type="InterPro" id="IPR050428">
    <property type="entry name" value="TCS_sensor_his_kinase"/>
</dbReference>
<dbReference type="EMBL" id="BLYI01000062">
    <property type="protein sequence ID" value="GFO86332.1"/>
    <property type="molecule type" value="Genomic_DNA"/>
</dbReference>
<dbReference type="SUPFAM" id="SSF158472">
    <property type="entry name" value="HAMP domain-like"/>
    <property type="match status" value="1"/>
</dbReference>
<keyword evidence="6 11" id="KW-0812">Transmembrane</keyword>
<dbReference type="InterPro" id="IPR003661">
    <property type="entry name" value="HisK_dim/P_dom"/>
</dbReference>
<dbReference type="EC" id="2.7.13.3" evidence="3"/>
<dbReference type="Pfam" id="PF00672">
    <property type="entry name" value="HAMP"/>
    <property type="match status" value="1"/>
</dbReference>
<dbReference type="PROSITE" id="PS50109">
    <property type="entry name" value="HIS_KIN"/>
    <property type="match status" value="1"/>
</dbReference>
<keyword evidence="9" id="KW-0902">Two-component regulatory system</keyword>
<feature type="domain" description="Histidine kinase" evidence="12">
    <location>
        <begin position="236"/>
        <end position="451"/>
    </location>
</feature>
<dbReference type="InterPro" id="IPR036097">
    <property type="entry name" value="HisK_dim/P_sf"/>
</dbReference>
<keyword evidence="5" id="KW-0808">Transferase</keyword>
<comment type="catalytic activity">
    <reaction evidence="1">
        <text>ATP + protein L-histidine = ADP + protein N-phospho-L-histidine.</text>
        <dbReference type="EC" id="2.7.13.3"/>
    </reaction>
</comment>
<keyword evidence="7 14" id="KW-0418">Kinase</keyword>
<keyword evidence="15" id="KW-1185">Reference proteome</keyword>
<sequence>MRKCSIKMKVTLWYTGILSVILGIVLAGIFIFTNVTGLSVTEEEVQGAVTGFVGNIRFQDGTFYMDGDTEFYNDGIMFCVYDQDGQLLYGSMPVDFPSRTALQSHNARIIENGQKQWMIYDAAYSYGNGKALWVRGITSIHNMEVFLLMARRALLILFPGIVLLIGAVGYFMTKRALRPVDDICERADHISGGDDLSQRLPLPKVRDEMYHLTERFNEMFERLQKSFEKEKQFASDASHELRTPVAVLISQCEYLLEHGELGQEQKEEVQVILRQAKKMSALVSQMLMIAREEKMADPEQFEDVDFGMLAEIVSEEMESQAAGRGISIHVDVQEQQIVRGDQTLLMRMMMNLIQNAVLYGREGGNVWVRVFEKNGMVNGEVEDDGIGIRKENLDKIWNRFYREDKSRGEEEGTGLGLSMVKWIVKVHGGRIRVRSQKGKGSVFSFSFPENR</sequence>
<dbReference type="Pfam" id="PF00512">
    <property type="entry name" value="HisKA"/>
    <property type="match status" value="1"/>
</dbReference>
<feature type="transmembrane region" description="Helical" evidence="11">
    <location>
        <begin position="153"/>
        <end position="172"/>
    </location>
</feature>
<dbReference type="PROSITE" id="PS50885">
    <property type="entry name" value="HAMP"/>
    <property type="match status" value="1"/>
</dbReference>
<dbReference type="InterPro" id="IPR004358">
    <property type="entry name" value="Sig_transdc_His_kin-like_C"/>
</dbReference>
<dbReference type="PRINTS" id="PR00344">
    <property type="entry name" value="BCTRLSENSOR"/>
</dbReference>